<accession>A0A6M5YHQ8</accession>
<organism evidence="2 3">
    <name type="scientific">Frigoriglobus tundricola</name>
    <dbReference type="NCBI Taxonomy" id="2774151"/>
    <lineage>
        <taxon>Bacteria</taxon>
        <taxon>Pseudomonadati</taxon>
        <taxon>Planctomycetota</taxon>
        <taxon>Planctomycetia</taxon>
        <taxon>Gemmatales</taxon>
        <taxon>Gemmataceae</taxon>
        <taxon>Frigoriglobus</taxon>
    </lineage>
</organism>
<sequence>MPTTPIRVRRVWRLPCFARLCVAVLVLFSGCRSPYPVYVVHRPGDAPKAGPVPYAATYVLGAVNETDASVASLQRCAIQEQFQVGFIREPDGTLVAYAGGRKFPLPEGHYVWQIAPESQKSRGEVALVDASRVLGAVGAALGYIGAAAAYVGFMMLGAAAKSGGHN</sequence>
<dbReference type="EMBL" id="CP053452">
    <property type="protein sequence ID" value="QJW93498.1"/>
    <property type="molecule type" value="Genomic_DNA"/>
</dbReference>
<keyword evidence="1" id="KW-1133">Transmembrane helix</keyword>
<keyword evidence="3" id="KW-1185">Reference proteome</keyword>
<reference evidence="3" key="1">
    <citation type="submission" date="2020-05" db="EMBL/GenBank/DDBJ databases">
        <title>Frigoriglobus tundricola gen. nov., sp. nov., a psychrotolerant cellulolytic planctomycete of the family Gemmataceae with two divergent copies of 16S rRNA gene.</title>
        <authorList>
            <person name="Kulichevskaya I.S."/>
            <person name="Ivanova A.A."/>
            <person name="Naumoff D.G."/>
            <person name="Beletsky A.V."/>
            <person name="Rijpstra W.I.C."/>
            <person name="Sinninghe Damste J.S."/>
            <person name="Mardanov A.V."/>
            <person name="Ravin N.V."/>
            <person name="Dedysh S.N."/>
        </authorList>
    </citation>
    <scope>NUCLEOTIDE SEQUENCE [LARGE SCALE GENOMIC DNA]</scope>
    <source>
        <strain evidence="3">PL17</strain>
    </source>
</reference>
<dbReference type="KEGG" id="ftj:FTUN_1004"/>
<evidence type="ECO:0000313" key="2">
    <source>
        <dbReference type="EMBL" id="QJW93498.1"/>
    </source>
</evidence>
<keyword evidence="1" id="KW-0812">Transmembrane</keyword>
<protein>
    <submittedName>
        <fullName evidence="2">Uncharacterized protein</fullName>
    </submittedName>
</protein>
<dbReference type="Proteomes" id="UP000503447">
    <property type="component" value="Chromosome"/>
</dbReference>
<dbReference type="RefSeq" id="WP_171469673.1">
    <property type="nucleotide sequence ID" value="NZ_CP053452.2"/>
</dbReference>
<dbReference type="AlphaFoldDB" id="A0A6M5YHQ8"/>
<gene>
    <name evidence="2" type="ORF">FTUN_1004</name>
</gene>
<name>A0A6M5YHQ8_9BACT</name>
<keyword evidence="1" id="KW-0472">Membrane</keyword>
<proteinExistence type="predicted"/>
<feature type="transmembrane region" description="Helical" evidence="1">
    <location>
        <begin position="140"/>
        <end position="160"/>
    </location>
</feature>
<evidence type="ECO:0000313" key="3">
    <source>
        <dbReference type="Proteomes" id="UP000503447"/>
    </source>
</evidence>
<evidence type="ECO:0000256" key="1">
    <source>
        <dbReference type="SAM" id="Phobius"/>
    </source>
</evidence>
<dbReference type="PROSITE" id="PS51257">
    <property type="entry name" value="PROKAR_LIPOPROTEIN"/>
    <property type="match status" value="1"/>
</dbReference>